<accession>A0A265UUU3</accession>
<keyword evidence="3" id="KW-1185">Reference proteome</keyword>
<evidence type="ECO:0000313" key="2">
    <source>
        <dbReference type="EMBL" id="OZV69076.1"/>
    </source>
</evidence>
<dbReference type="PROSITE" id="PS00018">
    <property type="entry name" value="EF_HAND_1"/>
    <property type="match status" value="1"/>
</dbReference>
<dbReference type="RefSeq" id="WP_094967847.1">
    <property type="nucleotide sequence ID" value="NZ_NGJN01000003.1"/>
</dbReference>
<evidence type="ECO:0000259" key="1">
    <source>
        <dbReference type="PROSITE" id="PS50222"/>
    </source>
</evidence>
<dbReference type="GO" id="GO:0005509">
    <property type="term" value="F:calcium ion binding"/>
    <property type="evidence" value="ECO:0007669"/>
    <property type="project" value="InterPro"/>
</dbReference>
<gene>
    <name evidence="2" type="ORF">CA834_06340</name>
</gene>
<feature type="domain" description="EF-hand" evidence="1">
    <location>
        <begin position="62"/>
        <end position="97"/>
    </location>
</feature>
<dbReference type="CDD" id="cd00051">
    <property type="entry name" value="EFh"/>
    <property type="match status" value="1"/>
</dbReference>
<sequence>MISKTVRVSFIIVVMFGYFTSQAQQERKRELHPETILSKMDTDENGTVSLDEFKATRRNKNLKVEVVEKRFKLMDEDASGEVDLDELKKAMKHMKRHRGPHSNSRAH</sequence>
<dbReference type="Pfam" id="PF13202">
    <property type="entry name" value="EF-hand_5"/>
    <property type="match status" value="1"/>
</dbReference>
<evidence type="ECO:0000313" key="3">
    <source>
        <dbReference type="Proteomes" id="UP000216840"/>
    </source>
</evidence>
<name>A0A265UUU3_9FLAO</name>
<organism evidence="2 3">
    <name type="scientific">Winogradskyella aurantia</name>
    <dbReference type="NCBI Taxonomy" id="1915063"/>
    <lineage>
        <taxon>Bacteria</taxon>
        <taxon>Pseudomonadati</taxon>
        <taxon>Bacteroidota</taxon>
        <taxon>Flavobacteriia</taxon>
        <taxon>Flavobacteriales</taxon>
        <taxon>Flavobacteriaceae</taxon>
        <taxon>Winogradskyella</taxon>
    </lineage>
</organism>
<dbReference type="EMBL" id="NGJN01000003">
    <property type="protein sequence ID" value="OZV69076.1"/>
    <property type="molecule type" value="Genomic_DNA"/>
</dbReference>
<reference evidence="2 3" key="1">
    <citation type="submission" date="2017-05" db="EMBL/GenBank/DDBJ databases">
        <title>The draft genome sequence of Idiomarina salinarum WNB302.</title>
        <authorList>
            <person name="Sun Y."/>
            <person name="Chen B."/>
            <person name="Du Z."/>
        </authorList>
    </citation>
    <scope>NUCLEOTIDE SEQUENCE [LARGE SCALE GENOMIC DNA]</scope>
    <source>
        <strain evidence="2 3">WNB302</strain>
    </source>
</reference>
<dbReference type="Gene3D" id="1.10.238.10">
    <property type="entry name" value="EF-hand"/>
    <property type="match status" value="1"/>
</dbReference>
<dbReference type="Proteomes" id="UP000216840">
    <property type="component" value="Unassembled WGS sequence"/>
</dbReference>
<dbReference type="InterPro" id="IPR011992">
    <property type="entry name" value="EF-hand-dom_pair"/>
</dbReference>
<dbReference type="InterPro" id="IPR002048">
    <property type="entry name" value="EF_hand_dom"/>
</dbReference>
<proteinExistence type="predicted"/>
<dbReference type="PROSITE" id="PS50222">
    <property type="entry name" value="EF_HAND_2"/>
    <property type="match status" value="1"/>
</dbReference>
<dbReference type="SUPFAM" id="SSF47473">
    <property type="entry name" value="EF-hand"/>
    <property type="match status" value="1"/>
</dbReference>
<comment type="caution">
    <text evidence="2">The sequence shown here is derived from an EMBL/GenBank/DDBJ whole genome shotgun (WGS) entry which is preliminary data.</text>
</comment>
<dbReference type="AlphaFoldDB" id="A0A265UUU3"/>
<dbReference type="OrthoDB" id="1448179at2"/>
<protein>
    <recommendedName>
        <fullName evidence="1">EF-hand domain-containing protein</fullName>
    </recommendedName>
</protein>
<dbReference type="SMART" id="SM00054">
    <property type="entry name" value="EFh"/>
    <property type="match status" value="2"/>
</dbReference>
<dbReference type="InterPro" id="IPR018247">
    <property type="entry name" value="EF_Hand_1_Ca_BS"/>
</dbReference>
<dbReference type="Pfam" id="PF00036">
    <property type="entry name" value="EF-hand_1"/>
    <property type="match status" value="1"/>
</dbReference>